<dbReference type="RefSeq" id="WP_126696265.1">
    <property type="nucleotide sequence ID" value="NZ_RXOF01000023.1"/>
</dbReference>
<dbReference type="Pfam" id="PF01022">
    <property type="entry name" value="HTH_5"/>
    <property type="match status" value="1"/>
</dbReference>
<keyword evidence="3" id="KW-0804">Transcription</keyword>
<keyword evidence="1" id="KW-0805">Transcription regulation</keyword>
<dbReference type="AlphaFoldDB" id="A0A3S0H0M9"/>
<evidence type="ECO:0000313" key="5">
    <source>
        <dbReference type="EMBL" id="RTQ44950.1"/>
    </source>
</evidence>
<dbReference type="NCBIfam" id="NF033789">
    <property type="entry name" value="repress_SdpR"/>
    <property type="match status" value="1"/>
</dbReference>
<keyword evidence="2" id="KW-0238">DNA-binding</keyword>
<dbReference type="EMBL" id="RXOF01000023">
    <property type="protein sequence ID" value="RTQ44950.1"/>
    <property type="molecule type" value="Genomic_DNA"/>
</dbReference>
<accession>A0A3S0H0M9</accession>
<dbReference type="Gene3D" id="1.10.10.10">
    <property type="entry name" value="Winged helix-like DNA-binding domain superfamily/Winged helix DNA-binding domain"/>
    <property type="match status" value="1"/>
</dbReference>
<dbReference type="InterPro" id="IPR036388">
    <property type="entry name" value="WH-like_DNA-bd_sf"/>
</dbReference>
<dbReference type="SMART" id="SM00418">
    <property type="entry name" value="HTH_ARSR"/>
    <property type="match status" value="1"/>
</dbReference>
<sequence>MNALFKALNDPTRRAILELLREQPLTAGEIAAHFSMAKPSISHHLDLLRQADLVSSRKQGQFITYSLNMTVFDEVISWLLQFRGPDANSSSV</sequence>
<dbReference type="Proteomes" id="UP000282184">
    <property type="component" value="Unassembled WGS sequence"/>
</dbReference>
<dbReference type="InterPro" id="IPR036390">
    <property type="entry name" value="WH_DNA-bd_sf"/>
</dbReference>
<dbReference type="PANTHER" id="PTHR33154">
    <property type="entry name" value="TRANSCRIPTIONAL REGULATOR, ARSR FAMILY"/>
    <property type="match status" value="1"/>
</dbReference>
<proteinExistence type="predicted"/>
<evidence type="ECO:0000256" key="3">
    <source>
        <dbReference type="ARBA" id="ARBA00023163"/>
    </source>
</evidence>
<evidence type="ECO:0000256" key="2">
    <source>
        <dbReference type="ARBA" id="ARBA00023125"/>
    </source>
</evidence>
<comment type="caution">
    <text evidence="5">The sequence shown here is derived from an EMBL/GenBank/DDBJ whole genome shotgun (WGS) entry which is preliminary data.</text>
</comment>
<protein>
    <submittedName>
        <fullName evidence="5">ArsR family transcriptional regulator</fullName>
    </submittedName>
</protein>
<evidence type="ECO:0000259" key="4">
    <source>
        <dbReference type="PROSITE" id="PS50987"/>
    </source>
</evidence>
<dbReference type="PROSITE" id="PS50987">
    <property type="entry name" value="HTH_ARSR_2"/>
    <property type="match status" value="1"/>
</dbReference>
<dbReference type="GO" id="GO:0003700">
    <property type="term" value="F:DNA-binding transcription factor activity"/>
    <property type="evidence" value="ECO:0007669"/>
    <property type="project" value="InterPro"/>
</dbReference>
<keyword evidence="6" id="KW-1185">Reference proteome</keyword>
<dbReference type="GO" id="GO:0003677">
    <property type="term" value="F:DNA binding"/>
    <property type="evidence" value="ECO:0007669"/>
    <property type="project" value="UniProtKB-KW"/>
</dbReference>
<dbReference type="InterPro" id="IPR051081">
    <property type="entry name" value="HTH_MetalResp_TranReg"/>
</dbReference>
<dbReference type="NCBIfam" id="NF033788">
    <property type="entry name" value="HTH_metalloreg"/>
    <property type="match status" value="1"/>
</dbReference>
<name>A0A3S0H0M9_9BACT</name>
<dbReference type="InterPro" id="IPR001845">
    <property type="entry name" value="HTH_ArsR_DNA-bd_dom"/>
</dbReference>
<dbReference type="OrthoDB" id="9799175at2"/>
<organism evidence="5 6">
    <name type="scientific">Hymenobacter gummosus</name>
    <dbReference type="NCBI Taxonomy" id="1776032"/>
    <lineage>
        <taxon>Bacteria</taxon>
        <taxon>Pseudomonadati</taxon>
        <taxon>Bacteroidota</taxon>
        <taxon>Cytophagia</taxon>
        <taxon>Cytophagales</taxon>
        <taxon>Hymenobacteraceae</taxon>
        <taxon>Hymenobacter</taxon>
    </lineage>
</organism>
<gene>
    <name evidence="5" type="ORF">EJV47_26645</name>
</gene>
<dbReference type="CDD" id="cd00090">
    <property type="entry name" value="HTH_ARSR"/>
    <property type="match status" value="1"/>
</dbReference>
<evidence type="ECO:0000256" key="1">
    <source>
        <dbReference type="ARBA" id="ARBA00023015"/>
    </source>
</evidence>
<evidence type="ECO:0000313" key="6">
    <source>
        <dbReference type="Proteomes" id="UP000282184"/>
    </source>
</evidence>
<dbReference type="InterPro" id="IPR047796">
    <property type="entry name" value="SdpR-like_repress"/>
</dbReference>
<dbReference type="PANTHER" id="PTHR33154:SF33">
    <property type="entry name" value="TRANSCRIPTIONAL REPRESSOR SDPR"/>
    <property type="match status" value="1"/>
</dbReference>
<feature type="domain" description="HTH arsR-type" evidence="4">
    <location>
        <begin position="1"/>
        <end position="87"/>
    </location>
</feature>
<dbReference type="SUPFAM" id="SSF46785">
    <property type="entry name" value="Winged helix' DNA-binding domain"/>
    <property type="match status" value="1"/>
</dbReference>
<dbReference type="InterPro" id="IPR011991">
    <property type="entry name" value="ArsR-like_HTH"/>
</dbReference>
<reference evidence="5 6" key="1">
    <citation type="submission" date="2018-12" db="EMBL/GenBank/DDBJ databases">
        <title>Hymenobacter gummosus sp. nov., isolated from a spring.</title>
        <authorList>
            <person name="Nie L."/>
        </authorList>
    </citation>
    <scope>NUCLEOTIDE SEQUENCE [LARGE SCALE GENOMIC DNA]</scope>
    <source>
        <strain evidence="5 6">KCTC 52166</strain>
    </source>
</reference>
<dbReference type="PRINTS" id="PR00778">
    <property type="entry name" value="HTHARSR"/>
</dbReference>